<dbReference type="Pfam" id="PF00005">
    <property type="entry name" value="ABC_tran"/>
    <property type="match status" value="1"/>
</dbReference>
<keyword evidence="2" id="KW-0813">Transport</keyword>
<evidence type="ECO:0000256" key="4">
    <source>
        <dbReference type="ARBA" id="ARBA00022840"/>
    </source>
</evidence>
<evidence type="ECO:0000259" key="6">
    <source>
        <dbReference type="Pfam" id="PF13732"/>
    </source>
</evidence>
<dbReference type="Gene3D" id="3.40.50.300">
    <property type="entry name" value="P-loop containing nucleotide triphosphate hydrolases"/>
    <property type="match status" value="1"/>
</dbReference>
<accession>X1URG0</accession>
<comment type="caution">
    <text evidence="7">The sequence shown here is derived from an EMBL/GenBank/DDBJ whole genome shotgun (WGS) entry which is preliminary data.</text>
</comment>
<dbReference type="PANTHER" id="PTHR43335">
    <property type="entry name" value="ABC TRANSPORTER, ATP-BINDING PROTEIN"/>
    <property type="match status" value="1"/>
</dbReference>
<evidence type="ECO:0000256" key="1">
    <source>
        <dbReference type="ARBA" id="ARBA00005417"/>
    </source>
</evidence>
<keyword evidence="4" id="KW-0067">ATP-binding</keyword>
<evidence type="ECO:0000256" key="3">
    <source>
        <dbReference type="ARBA" id="ARBA00022741"/>
    </source>
</evidence>
<dbReference type="Pfam" id="PF13732">
    <property type="entry name" value="DrrA1-3_C"/>
    <property type="match status" value="1"/>
</dbReference>
<proteinExistence type="inferred from homology"/>
<keyword evidence="3" id="KW-0547">Nucleotide-binding</keyword>
<protein>
    <recommendedName>
        <fullName evidence="8">ABC transporter domain-containing protein</fullName>
    </recommendedName>
</protein>
<organism evidence="7">
    <name type="scientific">marine sediment metagenome</name>
    <dbReference type="NCBI Taxonomy" id="412755"/>
    <lineage>
        <taxon>unclassified sequences</taxon>
        <taxon>metagenomes</taxon>
        <taxon>ecological metagenomes</taxon>
    </lineage>
</organism>
<dbReference type="GO" id="GO:0016887">
    <property type="term" value="F:ATP hydrolysis activity"/>
    <property type="evidence" value="ECO:0007669"/>
    <property type="project" value="InterPro"/>
</dbReference>
<feature type="domain" description="Daunorubicin resistance ATP-binding protein DrrA1/2-like C-terminal" evidence="6">
    <location>
        <begin position="108"/>
        <end position="185"/>
    </location>
</feature>
<feature type="domain" description="ABC transporter" evidence="5">
    <location>
        <begin position="10"/>
        <end position="44"/>
    </location>
</feature>
<gene>
    <name evidence="7" type="ORF">S12H4_52220</name>
</gene>
<dbReference type="InterPro" id="IPR027417">
    <property type="entry name" value="P-loop_NTPase"/>
</dbReference>
<comment type="similarity">
    <text evidence="1">Belongs to the ABC transporter superfamily.</text>
</comment>
<dbReference type="AlphaFoldDB" id="X1URG0"/>
<dbReference type="PANTHER" id="PTHR43335:SF4">
    <property type="entry name" value="ABC TRANSPORTER, ATP-BINDING PROTEIN"/>
    <property type="match status" value="1"/>
</dbReference>
<dbReference type="InterPro" id="IPR025302">
    <property type="entry name" value="DrrA1/2-like_C"/>
</dbReference>
<reference evidence="7" key="1">
    <citation type="journal article" date="2014" name="Front. Microbiol.">
        <title>High frequency of phylogenetically diverse reductive dehalogenase-homologous genes in deep subseafloor sedimentary metagenomes.</title>
        <authorList>
            <person name="Kawai M."/>
            <person name="Futagami T."/>
            <person name="Toyoda A."/>
            <person name="Takaki Y."/>
            <person name="Nishi S."/>
            <person name="Hori S."/>
            <person name="Arai W."/>
            <person name="Tsubouchi T."/>
            <person name="Morono Y."/>
            <person name="Uchiyama I."/>
            <person name="Ito T."/>
            <person name="Fujiyama A."/>
            <person name="Inagaki F."/>
            <person name="Takami H."/>
        </authorList>
    </citation>
    <scope>NUCLEOTIDE SEQUENCE</scope>
    <source>
        <strain evidence="7">Expedition CK06-06</strain>
    </source>
</reference>
<name>X1URG0_9ZZZZ</name>
<evidence type="ECO:0000313" key="7">
    <source>
        <dbReference type="EMBL" id="GAJ06202.1"/>
    </source>
</evidence>
<dbReference type="EMBL" id="BARW01033106">
    <property type="protein sequence ID" value="GAJ06202.1"/>
    <property type="molecule type" value="Genomic_DNA"/>
</dbReference>
<dbReference type="GO" id="GO:0005524">
    <property type="term" value="F:ATP binding"/>
    <property type="evidence" value="ECO:0007669"/>
    <property type="project" value="UniProtKB-KW"/>
</dbReference>
<dbReference type="InterPro" id="IPR003439">
    <property type="entry name" value="ABC_transporter-like_ATP-bd"/>
</dbReference>
<evidence type="ECO:0008006" key="8">
    <source>
        <dbReference type="Google" id="ProtNLM"/>
    </source>
</evidence>
<evidence type="ECO:0000256" key="2">
    <source>
        <dbReference type="ARBA" id="ARBA00022448"/>
    </source>
</evidence>
<dbReference type="SUPFAM" id="SSF52540">
    <property type="entry name" value="P-loop containing nucleoside triphosphate hydrolases"/>
    <property type="match status" value="1"/>
</dbReference>
<evidence type="ECO:0000259" key="5">
    <source>
        <dbReference type="Pfam" id="PF00005"/>
    </source>
</evidence>
<sequence>MDICHLEEYIDVLIGKLSRGFRQRVGVAQAIIHEPEVLILDEPTIGIDPIQVAMTRQLIKELGKEHTILISSHILPEVSMTCERVAIMNEGRIVAEDRIDNLSSILRGTKRIRLEVEGPRKKVAERLHQIEGVSRVSYEDPHYIVECAAEQDPRGKIMQTIVQGGWTLLSMESIEMSLEDIFLKLTTEKEPA</sequence>